<reference evidence="5 6" key="1">
    <citation type="submission" date="2020-02" db="EMBL/GenBank/DDBJ databases">
        <title>complete genome sequence of Rhodobacteraceae bacterium.</title>
        <authorList>
            <person name="Park J."/>
            <person name="Kim Y.-S."/>
            <person name="Kim K.-H."/>
        </authorList>
    </citation>
    <scope>NUCLEOTIDE SEQUENCE [LARGE SCALE GENOMIC DNA]</scope>
    <source>
        <strain evidence="5 6">RR4-56</strain>
    </source>
</reference>
<dbReference type="PANTHER" id="PTHR43580:SF2">
    <property type="entry name" value="CYTOKINE-LIKE NUCLEAR FACTOR N-PAC"/>
    <property type="match status" value="1"/>
</dbReference>
<dbReference type="InterPro" id="IPR036291">
    <property type="entry name" value="NAD(P)-bd_dom_sf"/>
</dbReference>
<proteinExistence type="predicted"/>
<dbReference type="GO" id="GO:0050661">
    <property type="term" value="F:NADP binding"/>
    <property type="evidence" value="ECO:0007669"/>
    <property type="project" value="InterPro"/>
</dbReference>
<dbReference type="InterPro" id="IPR015814">
    <property type="entry name" value="Pgluconate_DH_NAD-bd_C"/>
</dbReference>
<dbReference type="Pfam" id="PF09130">
    <property type="entry name" value="DUF1932"/>
    <property type="match status" value="1"/>
</dbReference>
<dbReference type="InterPro" id="IPR008927">
    <property type="entry name" value="6-PGluconate_DH-like_C_sf"/>
</dbReference>
<dbReference type="AlphaFoldDB" id="A0A7L5C101"/>
<evidence type="ECO:0000256" key="1">
    <source>
        <dbReference type="ARBA" id="ARBA00023002"/>
    </source>
</evidence>
<keyword evidence="6" id="KW-1185">Reference proteome</keyword>
<protein>
    <submittedName>
        <fullName evidence="5">NAD(P)-dependent oxidoreductase</fullName>
    </submittedName>
</protein>
<evidence type="ECO:0000256" key="2">
    <source>
        <dbReference type="PIRSR" id="PIRSR000103-1"/>
    </source>
</evidence>
<dbReference type="Gene3D" id="3.40.50.720">
    <property type="entry name" value="NAD(P)-binding Rossmann-like Domain"/>
    <property type="match status" value="1"/>
</dbReference>
<organism evidence="5 6">
    <name type="scientific">Pikeienuella piscinae</name>
    <dbReference type="NCBI Taxonomy" id="2748098"/>
    <lineage>
        <taxon>Bacteria</taxon>
        <taxon>Pseudomonadati</taxon>
        <taxon>Pseudomonadota</taxon>
        <taxon>Alphaproteobacteria</taxon>
        <taxon>Rhodobacterales</taxon>
        <taxon>Paracoccaceae</taxon>
        <taxon>Pikeienuella</taxon>
    </lineage>
</organism>
<dbReference type="EMBL" id="CP049056">
    <property type="protein sequence ID" value="QIE56798.1"/>
    <property type="molecule type" value="Genomic_DNA"/>
</dbReference>
<name>A0A7L5C101_9RHOB</name>
<dbReference type="SUPFAM" id="SSF48179">
    <property type="entry name" value="6-phosphogluconate dehydrogenase C-terminal domain-like"/>
    <property type="match status" value="1"/>
</dbReference>
<dbReference type="InterPro" id="IPR015815">
    <property type="entry name" value="HIBADH-related"/>
</dbReference>
<evidence type="ECO:0000259" key="4">
    <source>
        <dbReference type="Pfam" id="PF09130"/>
    </source>
</evidence>
<accession>A0A7L5C101</accession>
<dbReference type="PIRSF" id="PIRSF000103">
    <property type="entry name" value="HIBADH"/>
    <property type="match status" value="1"/>
</dbReference>
<dbReference type="InterPro" id="IPR006115">
    <property type="entry name" value="6PGDH_NADP-bd"/>
</dbReference>
<keyword evidence="1" id="KW-0560">Oxidoreductase</keyword>
<dbReference type="SUPFAM" id="SSF51735">
    <property type="entry name" value="NAD(P)-binding Rossmann-fold domains"/>
    <property type="match status" value="1"/>
</dbReference>
<feature type="domain" description="6-phosphogluconate dehydrogenase NADP-binding" evidence="3">
    <location>
        <begin position="10"/>
        <end position="139"/>
    </location>
</feature>
<dbReference type="KEGG" id="hdh:G5B40_15955"/>
<feature type="domain" description="Phosphogluconate dehydrogenase NAD-binding putative C-terminal" evidence="4">
    <location>
        <begin position="196"/>
        <end position="263"/>
    </location>
</feature>
<evidence type="ECO:0000313" key="6">
    <source>
        <dbReference type="Proteomes" id="UP000503336"/>
    </source>
</evidence>
<dbReference type="Pfam" id="PF03446">
    <property type="entry name" value="NAD_binding_2"/>
    <property type="match status" value="1"/>
</dbReference>
<evidence type="ECO:0000313" key="5">
    <source>
        <dbReference type="EMBL" id="QIE56798.1"/>
    </source>
</evidence>
<dbReference type="PANTHER" id="PTHR43580">
    <property type="entry name" value="OXIDOREDUCTASE GLYR1-RELATED"/>
    <property type="match status" value="1"/>
</dbReference>
<dbReference type="Proteomes" id="UP000503336">
    <property type="component" value="Chromosome"/>
</dbReference>
<dbReference type="Gene3D" id="1.10.1040.10">
    <property type="entry name" value="N-(1-d-carboxylethyl)-l-norvaline Dehydrogenase, domain 2"/>
    <property type="match status" value="1"/>
</dbReference>
<evidence type="ECO:0000259" key="3">
    <source>
        <dbReference type="Pfam" id="PF03446"/>
    </source>
</evidence>
<dbReference type="InterPro" id="IPR013328">
    <property type="entry name" value="6PGD_dom2"/>
</dbReference>
<feature type="active site" evidence="2">
    <location>
        <position position="175"/>
    </location>
</feature>
<dbReference type="InterPro" id="IPR051265">
    <property type="entry name" value="HIBADH-related_NP60_sf"/>
</dbReference>
<dbReference type="RefSeq" id="WP_165100541.1">
    <property type="nucleotide sequence ID" value="NZ_CP049056.1"/>
</dbReference>
<dbReference type="GO" id="GO:0016491">
    <property type="term" value="F:oxidoreductase activity"/>
    <property type="evidence" value="ECO:0007669"/>
    <property type="project" value="UniProtKB-KW"/>
</dbReference>
<gene>
    <name evidence="5" type="ORF">G5B40_15955</name>
</gene>
<sequence length="300" mass="30467">MTESGAPPVIAVMAPGEMGAAVAAAYVRAGGKALTVLAGRGAESCARAEEAGLTACADLDALVAGCDLFLSIVPPAAAVDLAGAVADAIRRTGAAPGFVECNAISPAKVETIAALFAGTGVAFVDGGIVGMPPGGGGAPNLYVSGADCPALMRLDGVSFAIRPLGGTPGAASAMKMCYAGVTKGVNAVLMSALLTAEGFGLTEAFMTELSESQQGLFRRLEVSAPRLHADAGRWAPEMREISASFASRGQPGEIHEGAARLYEILDRSPLGRETRRTLDRSRTAVEAARIIDAHNRGEVE</sequence>